<sequence>MTRDEQMGAIAGVMLNVIGWVTSVIPIIQLIALLLSCLVSLATLISYIRRKAANEPKDDRLFNKKP</sequence>
<feature type="transmembrane region" description="Helical" evidence="1">
    <location>
        <begin position="20"/>
        <end position="48"/>
    </location>
</feature>
<protein>
    <submittedName>
        <fullName evidence="2">Uncharacterized protein</fullName>
    </submittedName>
</protein>
<keyword evidence="1" id="KW-0472">Membrane</keyword>
<proteinExistence type="predicted"/>
<organism evidence="2">
    <name type="scientific">uncultured Caudovirales phage</name>
    <dbReference type="NCBI Taxonomy" id="2100421"/>
    <lineage>
        <taxon>Viruses</taxon>
        <taxon>Duplodnaviria</taxon>
        <taxon>Heunggongvirae</taxon>
        <taxon>Uroviricota</taxon>
        <taxon>Caudoviricetes</taxon>
        <taxon>Peduoviridae</taxon>
        <taxon>Maltschvirus</taxon>
        <taxon>Maltschvirus maltsch</taxon>
    </lineage>
</organism>
<accession>A0A6J7X677</accession>
<keyword evidence="1" id="KW-1133">Transmembrane helix</keyword>
<name>A0A6J7X677_9CAUD</name>
<gene>
    <name evidence="2" type="ORF">UFOVP754_43</name>
</gene>
<evidence type="ECO:0000256" key="1">
    <source>
        <dbReference type="SAM" id="Phobius"/>
    </source>
</evidence>
<dbReference type="EMBL" id="LR798349">
    <property type="protein sequence ID" value="CAB5226108.1"/>
    <property type="molecule type" value="Genomic_DNA"/>
</dbReference>
<evidence type="ECO:0000313" key="2">
    <source>
        <dbReference type="EMBL" id="CAB5226108.1"/>
    </source>
</evidence>
<reference evidence="2" key="1">
    <citation type="submission" date="2020-05" db="EMBL/GenBank/DDBJ databases">
        <authorList>
            <person name="Chiriac C."/>
            <person name="Salcher M."/>
            <person name="Ghai R."/>
            <person name="Kavagutti S V."/>
        </authorList>
    </citation>
    <scope>NUCLEOTIDE SEQUENCE</scope>
</reference>
<keyword evidence="1" id="KW-0812">Transmembrane</keyword>